<dbReference type="EMBL" id="JAECZB010000093">
    <property type="protein sequence ID" value="MBH8555349.1"/>
    <property type="molecule type" value="Genomic_DNA"/>
</dbReference>
<dbReference type="PROSITE" id="PS51192">
    <property type="entry name" value="HELICASE_ATP_BIND_1"/>
    <property type="match status" value="1"/>
</dbReference>
<dbReference type="InterPro" id="IPR040980">
    <property type="entry name" value="SWI2_SNF2"/>
</dbReference>
<dbReference type="Pfam" id="PF18766">
    <property type="entry name" value="SWI2_SNF2"/>
    <property type="match status" value="1"/>
</dbReference>
<dbReference type="AlphaFoldDB" id="A0A8J7HLI2"/>
<evidence type="ECO:0000256" key="1">
    <source>
        <dbReference type="SAM" id="MobiDB-lite"/>
    </source>
</evidence>
<dbReference type="GO" id="GO:0003677">
    <property type="term" value="F:DNA binding"/>
    <property type="evidence" value="ECO:0007669"/>
    <property type="project" value="UniProtKB-KW"/>
</dbReference>
<feature type="compositionally biased region" description="Acidic residues" evidence="1">
    <location>
        <begin position="451"/>
        <end position="460"/>
    </location>
</feature>
<dbReference type="GO" id="GO:0005524">
    <property type="term" value="F:ATP binding"/>
    <property type="evidence" value="ECO:0007669"/>
    <property type="project" value="UniProtKB-KW"/>
</dbReference>
<dbReference type="InterPro" id="IPR027417">
    <property type="entry name" value="P-loop_NTPase"/>
</dbReference>
<keyword evidence="3" id="KW-0255">Endonuclease</keyword>
<gene>
    <name evidence="3" type="ORF">I8751_23970</name>
</gene>
<dbReference type="GO" id="GO:0009035">
    <property type="term" value="F:type I site-specific deoxyribonuclease activity"/>
    <property type="evidence" value="ECO:0007669"/>
    <property type="project" value="UniProtKB-EC"/>
</dbReference>
<dbReference type="PANTHER" id="PTHR42927:SF1">
    <property type="entry name" value="HELICASE SUPERFAMILY 1 AND 2 DOMAIN-CONTAINING PROTEIN"/>
    <property type="match status" value="1"/>
</dbReference>
<dbReference type="Pfam" id="PF04313">
    <property type="entry name" value="HSDR_N"/>
    <property type="match status" value="1"/>
</dbReference>
<dbReference type="InterPro" id="IPR007409">
    <property type="entry name" value="Restrct_endonuc_type1_HsdR_N"/>
</dbReference>
<evidence type="ECO:0000313" key="3">
    <source>
        <dbReference type="EMBL" id="MBH8555349.1"/>
    </source>
</evidence>
<reference evidence="3 4" key="1">
    <citation type="journal article" date="2021" name="Int. J. Syst. Evol. Microbiol.">
        <title>Amazonocrinis nigriterrae gen. nov., sp. nov., Atlanticothrix silvestris gen. nov., sp. nov. and Dendronalium phyllosphericum gen. nov., sp. nov., nostocacean cyanobacteria from Brazilian environments.</title>
        <authorList>
            <person name="Alvarenga D.O."/>
            <person name="Andreote A.P.D."/>
            <person name="Branco L.H.Z."/>
            <person name="Delbaje E."/>
            <person name="Cruz R.B."/>
            <person name="Varani A.M."/>
            <person name="Fiore M.F."/>
        </authorList>
    </citation>
    <scope>NUCLEOTIDE SEQUENCE [LARGE SCALE GENOMIC DNA]</scope>
    <source>
        <strain evidence="3 4">CENA357</strain>
    </source>
</reference>
<dbReference type="PANTHER" id="PTHR42927">
    <property type="entry name" value="HELICASE SUPERFAMILY 1 AND 2 DOMAIN-CONTAINING PROTEIN"/>
    <property type="match status" value="1"/>
</dbReference>
<protein>
    <submittedName>
        <fullName evidence="3">Type I restriction endonuclease subunit R</fullName>
    </submittedName>
</protein>
<accession>A0A8J7HLI2</accession>
<keyword evidence="4" id="KW-1185">Reference proteome</keyword>
<feature type="region of interest" description="Disordered" evidence="1">
    <location>
        <begin position="442"/>
        <end position="470"/>
    </location>
</feature>
<dbReference type="Gene3D" id="3.40.50.300">
    <property type="entry name" value="P-loop containing nucleotide triphosphate hydrolases"/>
    <property type="match status" value="1"/>
</dbReference>
<feature type="domain" description="Helicase ATP-binding" evidence="2">
    <location>
        <begin position="291"/>
        <end position="495"/>
    </location>
</feature>
<dbReference type="Gene3D" id="3.90.1570.50">
    <property type="match status" value="1"/>
</dbReference>
<proteinExistence type="predicted"/>
<dbReference type="RefSeq" id="WP_214441571.1">
    <property type="nucleotide sequence ID" value="NZ_JAECZB010000093.1"/>
</dbReference>
<comment type="caution">
    <text evidence="3">The sequence shown here is derived from an EMBL/GenBank/DDBJ whole genome shotgun (WGS) entry which is preliminary data.</text>
</comment>
<sequence>MTSQTTERAFETAIVDFLINNGGYQLGNAGNFSRELAFDKATIFQFIQTSQPEAWRRLSDIHGLAVEPKFIQRLYVELELRGMLDVLRYGITDYGVRFKLAFFKPASGLNPDTLALYNQNILTVTRQVRYSDQHDNSIDLLLSINGLPVATAELKNQFTGQDVDKAKRQYIEDRDYRDLLFQFKRRALVHFAVDPDEVWMTTRIHSSNTRFLPFNKGYNKGAGNPPNPNGYKTAYLWEDIWTKDSWLDIVGRFLHLEQENIKLDGKSAKKETLIFPRFHQLDAVRKLTADAKVKGTGHDYLIQHSAGSGKSNSIAWLAYQLASLYNDQDQRVFDLVIVITDRRVLDQQLQDTIYQFEHKQGVVQKIDKNSAQLAEALVSGTNIIITTLQKFPFVLDKIREILEKNNIAQLPKRNYALIVDEAHSSQSGEASKKMKEVLSINDLSRSAQEESTADEEEDIEDNIRKQMRIRGKQPNLSFFAFTATPKQKPWKTSAT</sequence>
<keyword evidence="3" id="KW-0540">Nuclease</keyword>
<dbReference type="Proteomes" id="UP000599391">
    <property type="component" value="Unassembled WGS sequence"/>
</dbReference>
<name>A0A8J7HLI2_9CYAN</name>
<keyword evidence="3" id="KW-0378">Hydrolase</keyword>
<dbReference type="SUPFAM" id="SSF52540">
    <property type="entry name" value="P-loop containing nucleoside triphosphate hydrolases"/>
    <property type="match status" value="1"/>
</dbReference>
<evidence type="ECO:0000313" key="4">
    <source>
        <dbReference type="Proteomes" id="UP000599391"/>
    </source>
</evidence>
<organism evidence="3 4">
    <name type="scientific">Atlanticothrix silvestris CENA357</name>
    <dbReference type="NCBI Taxonomy" id="1725252"/>
    <lineage>
        <taxon>Bacteria</taxon>
        <taxon>Bacillati</taxon>
        <taxon>Cyanobacteriota</taxon>
        <taxon>Cyanophyceae</taxon>
        <taxon>Nostocales</taxon>
        <taxon>Nodulariaceae</taxon>
        <taxon>Atlanticothrix</taxon>
        <taxon>Atlanticothrix silvestris</taxon>
    </lineage>
</organism>
<dbReference type="SMART" id="SM00487">
    <property type="entry name" value="DEXDc"/>
    <property type="match status" value="1"/>
</dbReference>
<evidence type="ECO:0000259" key="2">
    <source>
        <dbReference type="PROSITE" id="PS51192"/>
    </source>
</evidence>
<dbReference type="InterPro" id="IPR014001">
    <property type="entry name" value="Helicase_ATP-bd"/>
</dbReference>
<dbReference type="GO" id="GO:0009307">
    <property type="term" value="P:DNA restriction-modification system"/>
    <property type="evidence" value="ECO:0007669"/>
    <property type="project" value="UniProtKB-KW"/>
</dbReference>